<feature type="compositionally biased region" description="Low complexity" evidence="1">
    <location>
        <begin position="168"/>
        <end position="182"/>
    </location>
</feature>
<gene>
    <name evidence="4" type="ORF">A4X03_0g5098</name>
    <name evidence="3" type="ORF">JKIAZH3_G8437</name>
</gene>
<dbReference type="GO" id="GO:0008270">
    <property type="term" value="F:zinc ion binding"/>
    <property type="evidence" value="ECO:0007669"/>
    <property type="project" value="InterPro"/>
</dbReference>
<feature type="compositionally biased region" description="Polar residues" evidence="1">
    <location>
        <begin position="83"/>
        <end position="98"/>
    </location>
</feature>
<organism evidence="4 5">
    <name type="scientific">Tilletia caries</name>
    <name type="common">wheat bunt fungus</name>
    <dbReference type="NCBI Taxonomy" id="13290"/>
    <lineage>
        <taxon>Eukaryota</taxon>
        <taxon>Fungi</taxon>
        <taxon>Dikarya</taxon>
        <taxon>Basidiomycota</taxon>
        <taxon>Ustilaginomycotina</taxon>
        <taxon>Exobasidiomycetes</taxon>
        <taxon>Tilletiales</taxon>
        <taxon>Tilletiaceae</taxon>
        <taxon>Tilletia</taxon>
    </lineage>
</organism>
<feature type="region of interest" description="Disordered" evidence="1">
    <location>
        <begin position="325"/>
        <end position="366"/>
    </location>
</feature>
<evidence type="ECO:0000313" key="4">
    <source>
        <dbReference type="EMBL" id="KAE8256743.1"/>
    </source>
</evidence>
<reference evidence="4" key="1">
    <citation type="submission" date="2016-04" db="EMBL/GenBank/DDBJ databases">
        <authorList>
            <person name="Nguyen H.D."/>
            <person name="Kesanakurti P."/>
            <person name="Cullis J."/>
            <person name="Levesque C.A."/>
            <person name="Hambleton S."/>
        </authorList>
    </citation>
    <scope>NUCLEOTIDE SEQUENCE</scope>
    <source>
        <strain evidence="4">DAOMC 238032</strain>
    </source>
</reference>
<feature type="compositionally biased region" description="Polar residues" evidence="1">
    <location>
        <begin position="351"/>
        <end position="366"/>
    </location>
</feature>
<feature type="compositionally biased region" description="Polar residues" evidence="1">
    <location>
        <begin position="503"/>
        <end position="520"/>
    </location>
</feature>
<keyword evidence="6" id="KW-1185">Reference proteome</keyword>
<comment type="caution">
    <text evidence="4">The sequence shown here is derived from an EMBL/GenBank/DDBJ whole genome shotgun (WGS) entry which is preliminary data.</text>
</comment>
<feature type="compositionally biased region" description="Basic residues" evidence="1">
    <location>
        <begin position="1"/>
        <end position="14"/>
    </location>
</feature>
<dbReference type="EMBL" id="LWDD02000767">
    <property type="protein sequence ID" value="KAE8256743.1"/>
    <property type="molecule type" value="Genomic_DNA"/>
</dbReference>
<dbReference type="PROSITE" id="PS00463">
    <property type="entry name" value="ZN2_CY6_FUNGAL_1"/>
    <property type="match status" value="1"/>
</dbReference>
<feature type="domain" description="Zn(2)-C6 fungal-type" evidence="2">
    <location>
        <begin position="127"/>
        <end position="156"/>
    </location>
</feature>
<feature type="region of interest" description="Disordered" evidence="1">
    <location>
        <begin position="481"/>
        <end position="531"/>
    </location>
</feature>
<dbReference type="CDD" id="cd00067">
    <property type="entry name" value="GAL4"/>
    <property type="match status" value="1"/>
</dbReference>
<feature type="compositionally biased region" description="Basic and acidic residues" evidence="1">
    <location>
        <begin position="15"/>
        <end position="29"/>
    </location>
</feature>
<evidence type="ECO:0000313" key="3">
    <source>
        <dbReference type="EMBL" id="CAD6897907.1"/>
    </source>
</evidence>
<dbReference type="GO" id="GO:0000981">
    <property type="term" value="F:DNA-binding transcription factor activity, RNA polymerase II-specific"/>
    <property type="evidence" value="ECO:0007669"/>
    <property type="project" value="InterPro"/>
</dbReference>
<name>A0A177UE13_9BASI</name>
<dbReference type="Gene3D" id="4.10.240.10">
    <property type="entry name" value="Zn(2)-C6 fungal-type DNA-binding domain"/>
    <property type="match status" value="1"/>
</dbReference>
<reference evidence="4" key="2">
    <citation type="journal article" date="2019" name="IMA Fungus">
        <title>Genome sequencing and comparison of five Tilletia species to identify candidate genes for the detection of regulated species infecting wheat.</title>
        <authorList>
            <person name="Nguyen H.D.T."/>
            <person name="Sultana T."/>
            <person name="Kesanakurti P."/>
            <person name="Hambleton S."/>
        </authorList>
    </citation>
    <scope>NUCLEOTIDE SEQUENCE</scope>
    <source>
        <strain evidence="4">DAOMC 238032</strain>
    </source>
</reference>
<protein>
    <recommendedName>
        <fullName evidence="2">Zn(2)-C6 fungal-type domain-containing protein</fullName>
    </recommendedName>
</protein>
<dbReference type="InterPro" id="IPR001138">
    <property type="entry name" value="Zn2Cys6_DnaBD"/>
</dbReference>
<feature type="region of interest" description="Disordered" evidence="1">
    <location>
        <begin position="163"/>
        <end position="205"/>
    </location>
</feature>
<dbReference type="SMART" id="SM00066">
    <property type="entry name" value="GAL4"/>
    <property type="match status" value="1"/>
</dbReference>
<evidence type="ECO:0000313" key="5">
    <source>
        <dbReference type="Proteomes" id="UP000077671"/>
    </source>
</evidence>
<feature type="region of interest" description="Disordered" evidence="1">
    <location>
        <begin position="1"/>
        <end position="50"/>
    </location>
</feature>
<evidence type="ECO:0000313" key="6">
    <source>
        <dbReference type="Proteomes" id="UP000836402"/>
    </source>
</evidence>
<dbReference type="AlphaFoldDB" id="A0A177UE13"/>
<evidence type="ECO:0000259" key="2">
    <source>
        <dbReference type="PROSITE" id="PS00463"/>
    </source>
</evidence>
<evidence type="ECO:0000256" key="1">
    <source>
        <dbReference type="SAM" id="MobiDB-lite"/>
    </source>
</evidence>
<reference evidence="3" key="3">
    <citation type="submission" date="2020-10" db="EMBL/GenBank/DDBJ databases">
        <authorList>
            <person name="Sedaghatjoo S."/>
        </authorList>
    </citation>
    <scope>NUCLEOTIDE SEQUENCE</scope>
    <source>
        <strain evidence="3">AZH3</strain>
    </source>
</reference>
<proteinExistence type="predicted"/>
<dbReference type="SUPFAM" id="SSF57701">
    <property type="entry name" value="Zn2/Cys6 DNA-binding domain"/>
    <property type="match status" value="1"/>
</dbReference>
<sequence length="763" mass="80974">MSGLSKRRNIRASQHRSEEADHQLNEHGKRPYPAAKTSRSSNTSSTSVQESCVPDIFKGANVAFAKLPHVKTELVETMWSTSSELPNSDSAASSSTVPHSAPSGPHRKGKHPRRPPEAQMHHFPRQSCNECHDHKVKCIKIPGGSCERCSLLGSDCKFSLPKKYGRPSKSASSTHQTSSLRSLPPRRQVKQEADDTQGHSTTTATFFPVTSMDHSIWRDSPWPLASSQPGSLVALPSSVSDVSGPNPLHFCAPASTTELSKLSQSEVPSRPTSEYASIESAASAVDQRQLSTGVSSSGEDLFGAPSPPIIGQQSFRNLRERAASIGSDSHGWSGSSSSGFSHGHSRAGSLDSYQTTQAGMSRIPTSSSPFNNTYVALMGDVGSQDSSDSPPGSLFTSLLWQQSALGDSAWDGGNIRSNMPMESTFNMTGPSDNGSVDFEGLMNTFDAGLFTSPLNQPLAISEVVGTPELGLGLALELASSSPTSMPSLLRSDLETTTGDDTEVQQQQQRSFSGIDQQRYSPKTPAASGSHLSNVPIAQAPLTACNWSYDAPLQLVSSPFALSDANSSPQLSQSALSSDGGNSYVASQDSLRSYATAMQQRSLAALLAPYAQQSNSVAPDSFGLQQGAGLPSGLGLVAADSRPLGIGSASIPAQPSVPTQQSHTMWSQEDAVRQAQGWTVPQQQPLPQLHAALFARSLSHPIVGGASSTFSVIDQHPQQQQQQQQYPPGLVSSLSVPTMALQAQRERELCQGWPQLMSTVAVGR</sequence>
<dbReference type="EMBL" id="CAJHJG010000133">
    <property type="protein sequence ID" value="CAD6897907.1"/>
    <property type="molecule type" value="Genomic_DNA"/>
</dbReference>
<accession>A0A177UE13</accession>
<dbReference type="Proteomes" id="UP000077671">
    <property type="component" value="Unassembled WGS sequence"/>
</dbReference>
<feature type="compositionally biased region" description="Low complexity" evidence="1">
    <location>
        <begin position="325"/>
        <end position="349"/>
    </location>
</feature>
<feature type="region of interest" description="Disordered" evidence="1">
    <location>
        <begin position="83"/>
        <end position="124"/>
    </location>
</feature>
<dbReference type="Proteomes" id="UP000836402">
    <property type="component" value="Unassembled WGS sequence"/>
</dbReference>
<dbReference type="InterPro" id="IPR036864">
    <property type="entry name" value="Zn2-C6_fun-type_DNA-bd_sf"/>
</dbReference>
<feature type="compositionally biased region" description="Low complexity" evidence="1">
    <location>
        <begin position="37"/>
        <end position="47"/>
    </location>
</feature>